<protein>
    <submittedName>
        <fullName evidence="1">Uncharacterized protein</fullName>
    </submittedName>
</protein>
<accession>A0A1G6HQD6</accession>
<evidence type="ECO:0000313" key="1">
    <source>
        <dbReference type="EMBL" id="SDB96489.1"/>
    </source>
</evidence>
<gene>
    <name evidence="1" type="ORF">SAMN04487864_101168</name>
</gene>
<dbReference type="RefSeq" id="WP_093728944.1">
    <property type="nucleotide sequence ID" value="NZ_FMYW01000001.1"/>
</dbReference>
<keyword evidence="2" id="KW-1185">Reference proteome</keyword>
<sequence length="147" mass="16862">MDSYYDSSVDAMLAGRYYSWKLDRNLFSGEVYFRGAEDSRSGNYDALLVNPEGPMEEESLRVKFVSLKTIKQRVREANRNQAPPGVINSFIQKAYKHIPDDILLIGVSKPDGTTDNNILSFVRGMYKACIVTREKEEEYNKKYGIEE</sequence>
<organism evidence="1 2">
    <name type="scientific">Succiniclasticum ruminis</name>
    <dbReference type="NCBI Taxonomy" id="40841"/>
    <lineage>
        <taxon>Bacteria</taxon>
        <taxon>Bacillati</taxon>
        <taxon>Bacillota</taxon>
        <taxon>Negativicutes</taxon>
        <taxon>Acidaminococcales</taxon>
        <taxon>Acidaminococcaceae</taxon>
        <taxon>Succiniclasticum</taxon>
    </lineage>
</organism>
<evidence type="ECO:0000313" key="2">
    <source>
        <dbReference type="Proteomes" id="UP000198943"/>
    </source>
</evidence>
<dbReference type="AlphaFoldDB" id="A0A1G6HQD6"/>
<name>A0A1G6HQD6_9FIRM</name>
<dbReference type="EMBL" id="FMYW01000001">
    <property type="protein sequence ID" value="SDB96489.1"/>
    <property type="molecule type" value="Genomic_DNA"/>
</dbReference>
<dbReference type="Proteomes" id="UP000198943">
    <property type="component" value="Unassembled WGS sequence"/>
</dbReference>
<proteinExistence type="predicted"/>
<reference evidence="2" key="1">
    <citation type="submission" date="2016-10" db="EMBL/GenBank/DDBJ databases">
        <authorList>
            <person name="Varghese N."/>
            <person name="Submissions S."/>
        </authorList>
    </citation>
    <scope>NUCLEOTIDE SEQUENCE [LARGE SCALE GENOMIC DNA]</scope>
    <source>
        <strain evidence="2">DSM 11005</strain>
    </source>
</reference>